<evidence type="ECO:0000259" key="7">
    <source>
        <dbReference type="PROSITE" id="PS51194"/>
    </source>
</evidence>
<keyword evidence="2" id="KW-0378">Hydrolase</keyword>
<dbReference type="PROSITE" id="PS51327">
    <property type="entry name" value="DICER_DSRBF"/>
    <property type="match status" value="1"/>
</dbReference>
<feature type="domain" description="Dicer dsRNA-binding fold" evidence="8">
    <location>
        <begin position="847"/>
        <end position="934"/>
    </location>
</feature>
<keyword evidence="1" id="KW-0547">Nucleotide-binding</keyword>
<keyword evidence="10" id="KW-1185">Reference proteome</keyword>
<dbReference type="SMART" id="SM00487">
    <property type="entry name" value="DEXDc"/>
    <property type="match status" value="1"/>
</dbReference>
<protein>
    <recommendedName>
        <fullName evidence="11">P-loop containing nucleoside triphosphate hydrolase protein</fullName>
    </recommendedName>
</protein>
<evidence type="ECO:0008006" key="11">
    <source>
        <dbReference type="Google" id="ProtNLM"/>
    </source>
</evidence>
<organism evidence="9 10">
    <name type="scientific">Tetradesmus obliquus</name>
    <name type="common">Green alga</name>
    <name type="synonym">Acutodesmus obliquus</name>
    <dbReference type="NCBI Taxonomy" id="3088"/>
    <lineage>
        <taxon>Eukaryota</taxon>
        <taxon>Viridiplantae</taxon>
        <taxon>Chlorophyta</taxon>
        <taxon>core chlorophytes</taxon>
        <taxon>Chlorophyceae</taxon>
        <taxon>CS clade</taxon>
        <taxon>Sphaeropleales</taxon>
        <taxon>Scenedesmaceae</taxon>
        <taxon>Tetradesmus</taxon>
    </lineage>
</organism>
<feature type="domain" description="Helicase ATP-binding" evidence="6">
    <location>
        <begin position="10"/>
        <end position="194"/>
    </location>
</feature>
<evidence type="ECO:0000256" key="4">
    <source>
        <dbReference type="PROSITE-ProRule" id="PRU00657"/>
    </source>
</evidence>
<evidence type="ECO:0000256" key="1">
    <source>
        <dbReference type="ARBA" id="ARBA00022741"/>
    </source>
</evidence>
<dbReference type="Gene3D" id="3.30.160.380">
    <property type="entry name" value="Dicer dimerisation domain"/>
    <property type="match status" value="1"/>
</dbReference>
<dbReference type="Pfam" id="PF00270">
    <property type="entry name" value="DEAD"/>
    <property type="match status" value="1"/>
</dbReference>
<evidence type="ECO:0000259" key="6">
    <source>
        <dbReference type="PROSITE" id="PS51192"/>
    </source>
</evidence>
<keyword evidence="3" id="KW-0067">ATP-binding</keyword>
<keyword evidence="4" id="KW-0694">RNA-binding</keyword>
<dbReference type="SUPFAM" id="SSF52540">
    <property type="entry name" value="P-loop containing nucleoside triphosphate hydrolases"/>
    <property type="match status" value="2"/>
</dbReference>
<feature type="region of interest" description="Disordered" evidence="5">
    <location>
        <begin position="173"/>
        <end position="207"/>
    </location>
</feature>
<feature type="region of interest" description="Disordered" evidence="5">
    <location>
        <begin position="797"/>
        <end position="822"/>
    </location>
</feature>
<evidence type="ECO:0000259" key="8">
    <source>
        <dbReference type="PROSITE" id="PS51327"/>
    </source>
</evidence>
<gene>
    <name evidence="9" type="ORF">OEZ85_009261</name>
</gene>
<evidence type="ECO:0000256" key="3">
    <source>
        <dbReference type="ARBA" id="ARBA00022840"/>
    </source>
</evidence>
<dbReference type="InterPro" id="IPR011545">
    <property type="entry name" value="DEAD/DEAH_box_helicase_dom"/>
</dbReference>
<proteinExistence type="inferred from homology"/>
<dbReference type="EMBL" id="CP126216">
    <property type="protein sequence ID" value="WIA17747.1"/>
    <property type="molecule type" value="Genomic_DNA"/>
</dbReference>
<dbReference type="InterPro" id="IPR001650">
    <property type="entry name" value="Helicase_C-like"/>
</dbReference>
<dbReference type="PROSITE" id="PS51194">
    <property type="entry name" value="HELICASE_CTER"/>
    <property type="match status" value="1"/>
</dbReference>
<dbReference type="Proteomes" id="UP001244341">
    <property type="component" value="Chromosome 9b"/>
</dbReference>
<dbReference type="InterPro" id="IPR051363">
    <property type="entry name" value="RLR_Helicase"/>
</dbReference>
<comment type="similarity">
    <text evidence="4">Belongs to the helicase family. Dicer subfamily.</text>
</comment>
<dbReference type="InterPro" id="IPR005034">
    <property type="entry name" value="Dicer_dimerisation"/>
</dbReference>
<dbReference type="Pfam" id="PF03368">
    <property type="entry name" value="Dicer_dimer"/>
    <property type="match status" value="1"/>
</dbReference>
<dbReference type="InterPro" id="IPR038248">
    <property type="entry name" value="Dicer_dimer_sf"/>
</dbReference>
<evidence type="ECO:0000313" key="10">
    <source>
        <dbReference type="Proteomes" id="UP001244341"/>
    </source>
</evidence>
<evidence type="ECO:0000256" key="2">
    <source>
        <dbReference type="ARBA" id="ARBA00022801"/>
    </source>
</evidence>
<feature type="domain" description="Helicase C-terminal" evidence="7">
    <location>
        <begin position="563"/>
        <end position="744"/>
    </location>
</feature>
<dbReference type="PANTHER" id="PTHR14074:SF16">
    <property type="entry name" value="ANTIVIRAL INNATE IMMUNE RESPONSE RECEPTOR RIG-I"/>
    <property type="match status" value="1"/>
</dbReference>
<name>A0ABY8UBJ8_TETOB</name>
<dbReference type="SMART" id="SM00490">
    <property type="entry name" value="HELICc"/>
    <property type="match status" value="1"/>
</dbReference>
<sequence length="934" mass="98903">MEDREYQRELIELVKGNNALIVLPTGSGKTDIAARVIQQQHLPAAAAAKAAGSVKAIVFLAPTNPLVAQQCIVLKEGYGMAARAYHGDGSQKDISSWSADIWAREVAAADVMVMTPDVLLHLLAHGSMTMRNISLLVFDEAHHCNSDHPYAQIMEDFYHTLEPQHRPQVLGFTASPKGLEGAEDRGIGASKSSKRKRGKSKGAGAAAVGGGEWGLQQRLDARLVTVADHLRQGLADCVPVPANELLQYADDDPAWAEHPGIAGACTTLTSALEGLTRPAKLSEAALAQLQHYASLYAAGQLDAEVSSTAAADLACFAAINEAEFGSMEALDKQVRGTKTCLESLGPWPAAMAAHLDMLAAIPEEEAAAAAGSSSISRAPEPAPGSADAEAVAAARARARGIVDIELAKMLAKDDLGKTPEELLQELGFHLKSVYDWLAALASSQPAILTPAELATAANSSSSRSSSTPHQLAALAPALLRLAGKAAVLMVVSVLGGLLMPDADRDALLRDPDVQAAASSAGKRARGQLQHAGAAMLQHVPDTCLQAQSTRAPAWRGAPLLSPKLLSLLRSLATQQADADGGGGSDDWWSALVFVETKLSALVVSQLLQRCPDMATKLRADYLIGDTEPGGRNQCLSMDTKAQARVVDRFRRGDLNLLVATNIGSEGMDFKQCAAVVAFEPPPDLTSYIQWPAEGAQVLKSMCGAFADFEEIVHIEFRSGSEGMDFKQCAAVVAFEPPPDLTSYIQARGRARKQGSQYCWLVPRSTAAAKALVGKQSKRISDAQLQDELVRETSAATRQLLQQHRSSSSSSNPAAAGRQSGLNGSAALPHNAAHLLMPKGGIATLRLAQPLLIGFCTKLDWGGRAKPPQAFYRTVQLQEGFHTTVYLPSSSGIWQPVATAPCCSNAKASKNAGALQALKELRQAGRLDDWLQPKK</sequence>
<accession>A0ABY8UBJ8</accession>
<dbReference type="InterPro" id="IPR027417">
    <property type="entry name" value="P-loop_NTPase"/>
</dbReference>
<dbReference type="Pfam" id="PF00271">
    <property type="entry name" value="Helicase_C"/>
    <property type="match status" value="1"/>
</dbReference>
<dbReference type="PANTHER" id="PTHR14074">
    <property type="entry name" value="HELICASE WITH DEATH DOMAIN-RELATED"/>
    <property type="match status" value="1"/>
</dbReference>
<evidence type="ECO:0000313" key="9">
    <source>
        <dbReference type="EMBL" id="WIA17747.1"/>
    </source>
</evidence>
<evidence type="ECO:0000256" key="5">
    <source>
        <dbReference type="SAM" id="MobiDB-lite"/>
    </source>
</evidence>
<dbReference type="Gene3D" id="3.40.50.300">
    <property type="entry name" value="P-loop containing nucleotide triphosphate hydrolases"/>
    <property type="match status" value="3"/>
</dbReference>
<dbReference type="InterPro" id="IPR014001">
    <property type="entry name" value="Helicase_ATP-bd"/>
</dbReference>
<reference evidence="9 10" key="1">
    <citation type="submission" date="2023-05" db="EMBL/GenBank/DDBJ databases">
        <title>A 100% complete, gapless, phased diploid assembly of the Scenedesmus obliquus UTEX 3031 genome.</title>
        <authorList>
            <person name="Biondi T.C."/>
            <person name="Hanschen E.R."/>
            <person name="Kwon T."/>
            <person name="Eng W."/>
            <person name="Kruse C.P.S."/>
            <person name="Koehler S.I."/>
            <person name="Kunde Y."/>
            <person name="Gleasner C.D."/>
            <person name="You Mak K.T."/>
            <person name="Polle J."/>
            <person name="Hovde B.T."/>
            <person name="Starkenburg S.R."/>
        </authorList>
    </citation>
    <scope>NUCLEOTIDE SEQUENCE [LARGE SCALE GENOMIC DNA]</scope>
    <source>
        <strain evidence="9 10">DOE0152z</strain>
    </source>
</reference>
<dbReference type="PROSITE" id="PS51192">
    <property type="entry name" value="HELICASE_ATP_BIND_1"/>
    <property type="match status" value="1"/>
</dbReference>